<name>A0A3E2H4F4_SCYLI</name>
<reference evidence="4 5" key="1">
    <citation type="submission" date="2018-05" db="EMBL/GenBank/DDBJ databases">
        <title>Draft genome sequence of Scytalidium lignicola DSM 105466, a ubiquitous saprotrophic fungus.</title>
        <authorList>
            <person name="Buettner E."/>
            <person name="Gebauer A.M."/>
            <person name="Hofrichter M."/>
            <person name="Liers C."/>
            <person name="Kellner H."/>
        </authorList>
    </citation>
    <scope>NUCLEOTIDE SEQUENCE [LARGE SCALE GENOMIC DNA]</scope>
    <source>
        <strain evidence="4 5">DSM 105466</strain>
    </source>
</reference>
<keyword evidence="2" id="KW-0378">Hydrolase</keyword>
<dbReference type="OrthoDB" id="2831072at2759"/>
<evidence type="ECO:0000313" key="4">
    <source>
        <dbReference type="EMBL" id="RFU28278.1"/>
    </source>
</evidence>
<feature type="non-terminal residue" evidence="4">
    <location>
        <position position="1"/>
    </location>
</feature>
<keyword evidence="5" id="KW-1185">Reference proteome</keyword>
<dbReference type="AlphaFoldDB" id="A0A3E2H4F4"/>
<sequence>MKLGDMDVSGVPTEEDVSPMARVQSLIEGSSTAPKYQGWGSKLFTEDVKLISASDKPHGNAQFSYTVKQEHINRLGNLHGGCTATIFDFATTCALAPIAREGFWALVGVTRTLNVTYLRPVALGEEVVIECDVVHAGRRLCTLKGVMKRKSDGAVLAICEHGKVNTDPAVNSKI</sequence>
<dbReference type="InterPro" id="IPR039298">
    <property type="entry name" value="ACOT13"/>
</dbReference>
<protein>
    <recommendedName>
        <fullName evidence="3">Thioesterase domain-containing protein</fullName>
    </recommendedName>
</protein>
<dbReference type="OMA" id="NTGYSCD"/>
<proteinExistence type="inferred from homology"/>
<evidence type="ECO:0000256" key="1">
    <source>
        <dbReference type="ARBA" id="ARBA00008324"/>
    </source>
</evidence>
<dbReference type="CDD" id="cd03443">
    <property type="entry name" value="PaaI_thioesterase"/>
    <property type="match status" value="1"/>
</dbReference>
<dbReference type="Pfam" id="PF03061">
    <property type="entry name" value="4HBT"/>
    <property type="match status" value="1"/>
</dbReference>
<dbReference type="Gene3D" id="3.10.129.10">
    <property type="entry name" value="Hotdog Thioesterase"/>
    <property type="match status" value="1"/>
</dbReference>
<comment type="similarity">
    <text evidence="1">Belongs to the thioesterase PaaI family.</text>
</comment>
<comment type="caution">
    <text evidence="4">The sequence shown here is derived from an EMBL/GenBank/DDBJ whole genome shotgun (WGS) entry which is preliminary data.</text>
</comment>
<feature type="domain" description="Thioesterase" evidence="3">
    <location>
        <begin position="76"/>
        <end position="153"/>
    </location>
</feature>
<evidence type="ECO:0000313" key="5">
    <source>
        <dbReference type="Proteomes" id="UP000258309"/>
    </source>
</evidence>
<dbReference type="STRING" id="5539.A0A3E2H4F4"/>
<feature type="non-terminal residue" evidence="4">
    <location>
        <position position="174"/>
    </location>
</feature>
<gene>
    <name evidence="4" type="ORF">B7463_g8053</name>
</gene>
<evidence type="ECO:0000256" key="2">
    <source>
        <dbReference type="ARBA" id="ARBA00022801"/>
    </source>
</evidence>
<dbReference type="InterPro" id="IPR029069">
    <property type="entry name" value="HotDog_dom_sf"/>
</dbReference>
<dbReference type="PANTHER" id="PTHR21660:SF1">
    <property type="entry name" value="ACYL-COENZYME A THIOESTERASE 13"/>
    <property type="match status" value="1"/>
</dbReference>
<dbReference type="InterPro" id="IPR003736">
    <property type="entry name" value="PAAI_dom"/>
</dbReference>
<dbReference type="GO" id="GO:0047617">
    <property type="term" value="F:fatty acyl-CoA hydrolase activity"/>
    <property type="evidence" value="ECO:0007669"/>
    <property type="project" value="InterPro"/>
</dbReference>
<evidence type="ECO:0000259" key="3">
    <source>
        <dbReference type="Pfam" id="PF03061"/>
    </source>
</evidence>
<dbReference type="PANTHER" id="PTHR21660">
    <property type="entry name" value="THIOESTERASE SUPERFAMILY MEMBER-RELATED"/>
    <property type="match status" value="1"/>
</dbReference>
<dbReference type="InterPro" id="IPR006683">
    <property type="entry name" value="Thioestr_dom"/>
</dbReference>
<dbReference type="NCBIfam" id="TIGR00369">
    <property type="entry name" value="unchar_dom_1"/>
    <property type="match status" value="1"/>
</dbReference>
<dbReference type="SUPFAM" id="SSF54637">
    <property type="entry name" value="Thioesterase/thiol ester dehydrase-isomerase"/>
    <property type="match status" value="1"/>
</dbReference>
<dbReference type="EMBL" id="NCSJ02000169">
    <property type="protein sequence ID" value="RFU28278.1"/>
    <property type="molecule type" value="Genomic_DNA"/>
</dbReference>
<organism evidence="4 5">
    <name type="scientific">Scytalidium lignicola</name>
    <name type="common">Hyphomycete</name>
    <dbReference type="NCBI Taxonomy" id="5539"/>
    <lineage>
        <taxon>Eukaryota</taxon>
        <taxon>Fungi</taxon>
        <taxon>Dikarya</taxon>
        <taxon>Ascomycota</taxon>
        <taxon>Pezizomycotina</taxon>
        <taxon>Leotiomycetes</taxon>
        <taxon>Leotiomycetes incertae sedis</taxon>
        <taxon>Scytalidium</taxon>
    </lineage>
</organism>
<accession>A0A3E2H4F4</accession>
<dbReference type="Proteomes" id="UP000258309">
    <property type="component" value="Unassembled WGS sequence"/>
</dbReference>